<dbReference type="InterPro" id="IPR024370">
    <property type="entry name" value="PBP_domain"/>
</dbReference>
<feature type="chain" id="PRO_5002216882" description="PBP domain-containing protein" evidence="1">
    <location>
        <begin position="21"/>
        <end position="304"/>
    </location>
</feature>
<proteinExistence type="predicted"/>
<dbReference type="PANTHER" id="PTHR37945:SF1">
    <property type="entry name" value="EXTRACELLULAR TUNGSTATE BINDING PROTEIN"/>
    <property type="match status" value="1"/>
</dbReference>
<dbReference type="SUPFAM" id="SSF53850">
    <property type="entry name" value="Periplasmic binding protein-like II"/>
    <property type="match status" value="1"/>
</dbReference>
<dbReference type="Gene3D" id="3.40.190.10">
    <property type="entry name" value="Periplasmic binding protein-like II"/>
    <property type="match status" value="2"/>
</dbReference>
<dbReference type="OrthoDB" id="10260248at2759"/>
<dbReference type="HOGENOM" id="CLU_058099_0_0_1"/>
<sequence length="304" mass="32470">MLPALALILSVAATACMVSGQATYNGGYTDATQVRLRIGNGGAGQSGLIGAWANAFIQYMVQKNGTQPFLVDWVLGDTTQSLNNLAAGSIDVAVTYNDAAETQALSSGVAVNRVYGFRDHFLLVGPPSNPAQINQTDDVLVMFNKIVSTGNADVTTPPDPTVRPPARFLSRFDKSATNIKESQLFITIGQVPWAFTYSTWYHQYPRFPLQAIQGASLLSEYTLTDRGTWLSSPDSVTSALTIFKAGSDDANDLLLNPAHVLLGKNTTDPTIAGAFLSWVVDSAGGQQVIANFEKNGQVLYSKAP</sequence>
<accession>A0A0C9XLY5</accession>
<evidence type="ECO:0000259" key="2">
    <source>
        <dbReference type="Pfam" id="PF12849"/>
    </source>
</evidence>
<dbReference type="STRING" id="1095629.A0A0C9XLY5"/>
<dbReference type="Pfam" id="PF12849">
    <property type="entry name" value="PBP_like_2"/>
    <property type="match status" value="1"/>
</dbReference>
<dbReference type="Proteomes" id="UP000054477">
    <property type="component" value="Unassembled WGS sequence"/>
</dbReference>
<evidence type="ECO:0000313" key="4">
    <source>
        <dbReference type="Proteomes" id="UP000054477"/>
    </source>
</evidence>
<evidence type="ECO:0000256" key="1">
    <source>
        <dbReference type="SAM" id="SignalP"/>
    </source>
</evidence>
<organism evidence="3 4">
    <name type="scientific">Laccaria amethystina LaAM-08-1</name>
    <dbReference type="NCBI Taxonomy" id="1095629"/>
    <lineage>
        <taxon>Eukaryota</taxon>
        <taxon>Fungi</taxon>
        <taxon>Dikarya</taxon>
        <taxon>Basidiomycota</taxon>
        <taxon>Agaricomycotina</taxon>
        <taxon>Agaricomycetes</taxon>
        <taxon>Agaricomycetidae</taxon>
        <taxon>Agaricales</taxon>
        <taxon>Agaricineae</taxon>
        <taxon>Hydnangiaceae</taxon>
        <taxon>Laccaria</taxon>
    </lineage>
</organism>
<dbReference type="EMBL" id="KN838555">
    <property type="protein sequence ID" value="KIK06066.1"/>
    <property type="molecule type" value="Genomic_DNA"/>
</dbReference>
<keyword evidence="4" id="KW-1185">Reference proteome</keyword>
<gene>
    <name evidence="3" type="ORF">K443DRAFT_674631</name>
</gene>
<dbReference type="AlphaFoldDB" id="A0A0C9XLY5"/>
<reference evidence="4" key="2">
    <citation type="submission" date="2015-01" db="EMBL/GenBank/DDBJ databases">
        <title>Evolutionary Origins and Diversification of the Mycorrhizal Mutualists.</title>
        <authorList>
            <consortium name="DOE Joint Genome Institute"/>
            <consortium name="Mycorrhizal Genomics Consortium"/>
            <person name="Kohler A."/>
            <person name="Kuo A."/>
            <person name="Nagy L.G."/>
            <person name="Floudas D."/>
            <person name="Copeland A."/>
            <person name="Barry K.W."/>
            <person name="Cichocki N."/>
            <person name="Veneault-Fourrey C."/>
            <person name="LaButti K."/>
            <person name="Lindquist E.A."/>
            <person name="Lipzen A."/>
            <person name="Lundell T."/>
            <person name="Morin E."/>
            <person name="Murat C."/>
            <person name="Riley R."/>
            <person name="Ohm R."/>
            <person name="Sun H."/>
            <person name="Tunlid A."/>
            <person name="Henrissat B."/>
            <person name="Grigoriev I.V."/>
            <person name="Hibbett D.S."/>
            <person name="Martin F."/>
        </authorList>
    </citation>
    <scope>NUCLEOTIDE SEQUENCE [LARGE SCALE GENOMIC DNA]</scope>
    <source>
        <strain evidence="4">LaAM-08-1</strain>
    </source>
</reference>
<dbReference type="PANTHER" id="PTHR37945">
    <property type="entry name" value="EXTRACELLULAR TUNGSTATE BINDING PROTEIN"/>
    <property type="match status" value="1"/>
</dbReference>
<feature type="domain" description="PBP" evidence="2">
    <location>
        <begin position="35"/>
        <end position="281"/>
    </location>
</feature>
<evidence type="ECO:0000313" key="3">
    <source>
        <dbReference type="EMBL" id="KIK06066.1"/>
    </source>
</evidence>
<keyword evidence="1" id="KW-0732">Signal</keyword>
<protein>
    <recommendedName>
        <fullName evidence="2">PBP domain-containing protein</fullName>
    </recommendedName>
</protein>
<dbReference type="InterPro" id="IPR052738">
    <property type="entry name" value="ABC-Tungstate_binding"/>
</dbReference>
<feature type="signal peptide" evidence="1">
    <location>
        <begin position="1"/>
        <end position="20"/>
    </location>
</feature>
<reference evidence="3 4" key="1">
    <citation type="submission" date="2014-04" db="EMBL/GenBank/DDBJ databases">
        <authorList>
            <consortium name="DOE Joint Genome Institute"/>
            <person name="Kuo A."/>
            <person name="Kohler A."/>
            <person name="Nagy L.G."/>
            <person name="Floudas D."/>
            <person name="Copeland A."/>
            <person name="Barry K.W."/>
            <person name="Cichocki N."/>
            <person name="Veneault-Fourrey C."/>
            <person name="LaButti K."/>
            <person name="Lindquist E.A."/>
            <person name="Lipzen A."/>
            <person name="Lundell T."/>
            <person name="Morin E."/>
            <person name="Murat C."/>
            <person name="Sun H."/>
            <person name="Tunlid A."/>
            <person name="Henrissat B."/>
            <person name="Grigoriev I.V."/>
            <person name="Hibbett D.S."/>
            <person name="Martin F."/>
            <person name="Nordberg H.P."/>
            <person name="Cantor M.N."/>
            <person name="Hua S.X."/>
        </authorList>
    </citation>
    <scope>NUCLEOTIDE SEQUENCE [LARGE SCALE GENOMIC DNA]</scope>
    <source>
        <strain evidence="3 4">LaAM-08-1</strain>
    </source>
</reference>
<name>A0A0C9XLY5_9AGAR</name>